<dbReference type="PANTHER" id="PTHR18919">
    <property type="entry name" value="ACETYL-COA C-ACYLTRANSFERASE"/>
    <property type="match status" value="1"/>
</dbReference>
<protein>
    <submittedName>
        <fullName evidence="5">Thiolase, C-terminal domain-containing protein</fullName>
    </submittedName>
</protein>
<evidence type="ECO:0000256" key="1">
    <source>
        <dbReference type="ARBA" id="ARBA00010982"/>
    </source>
</evidence>
<dbReference type="Pfam" id="PF02803">
    <property type="entry name" value="Thiolase_C"/>
    <property type="match status" value="1"/>
</dbReference>
<feature type="domain" description="Thiolase C-terminal" evidence="4">
    <location>
        <begin position="21"/>
        <end position="137"/>
    </location>
</feature>
<comment type="similarity">
    <text evidence="1">Belongs to the thiolase-like superfamily. Thiolase family.</text>
</comment>
<evidence type="ECO:0000313" key="5">
    <source>
        <dbReference type="EMBL" id="KAG5461918.1"/>
    </source>
</evidence>
<organism evidence="5 6">
    <name type="scientific">Olpidium bornovanus</name>
    <dbReference type="NCBI Taxonomy" id="278681"/>
    <lineage>
        <taxon>Eukaryota</taxon>
        <taxon>Fungi</taxon>
        <taxon>Fungi incertae sedis</taxon>
        <taxon>Olpidiomycota</taxon>
        <taxon>Olpidiomycotina</taxon>
        <taxon>Olpidiomycetes</taxon>
        <taxon>Olpidiales</taxon>
        <taxon>Olpidiaceae</taxon>
        <taxon>Olpidium</taxon>
    </lineage>
</organism>
<dbReference type="InterPro" id="IPR020613">
    <property type="entry name" value="Thiolase_CS"/>
</dbReference>
<evidence type="ECO:0000256" key="2">
    <source>
        <dbReference type="ARBA" id="ARBA00022679"/>
    </source>
</evidence>
<sequence>ICDGAAAVVVASEDAVQRYGLKPLARVVSWHAVGVEPTVMGLGPVNAIKGALKKAKLSLDDMNIIEVNEAFAAQFLAVARELNLDPAAMNPNGGAIAVGHPLAASGSRILGHLAYLLNRKNEKYAVGSACIGGGQWISRFLLALTAPNFSVPGHRRRSPEAVTVPFLGRARGAAPVCRLAPINPRCDCRRQKKKRRRRQPEISRTLRMFLPL</sequence>
<dbReference type="GO" id="GO:0003985">
    <property type="term" value="F:acetyl-CoA C-acetyltransferase activity"/>
    <property type="evidence" value="ECO:0007669"/>
    <property type="project" value="TreeGrafter"/>
</dbReference>
<dbReference type="PROSITE" id="PS00737">
    <property type="entry name" value="THIOLASE_2"/>
    <property type="match status" value="1"/>
</dbReference>
<dbReference type="InterPro" id="IPR016039">
    <property type="entry name" value="Thiolase-like"/>
</dbReference>
<evidence type="ECO:0000313" key="6">
    <source>
        <dbReference type="Proteomes" id="UP000673691"/>
    </source>
</evidence>
<dbReference type="EMBL" id="JAEFCI010002914">
    <property type="protein sequence ID" value="KAG5461918.1"/>
    <property type="molecule type" value="Genomic_DNA"/>
</dbReference>
<reference evidence="5 6" key="1">
    <citation type="journal article" name="Sci. Rep.">
        <title>Genome-scale phylogenetic analyses confirm Olpidium as the closest living zoosporic fungus to the non-flagellated, terrestrial fungi.</title>
        <authorList>
            <person name="Chang Y."/>
            <person name="Rochon D."/>
            <person name="Sekimoto S."/>
            <person name="Wang Y."/>
            <person name="Chovatia M."/>
            <person name="Sandor L."/>
            <person name="Salamov A."/>
            <person name="Grigoriev I.V."/>
            <person name="Stajich J.E."/>
            <person name="Spatafora J.W."/>
        </authorList>
    </citation>
    <scope>NUCLEOTIDE SEQUENCE [LARGE SCALE GENOMIC DNA]</scope>
    <source>
        <strain evidence="5">S191</strain>
    </source>
</reference>
<dbReference type="PANTHER" id="PTHR18919:SF107">
    <property type="entry name" value="ACETYL-COA ACETYLTRANSFERASE, CYTOSOLIC"/>
    <property type="match status" value="1"/>
</dbReference>
<dbReference type="OrthoDB" id="5404651at2759"/>
<gene>
    <name evidence="5" type="ORF">BJ554DRAFT_5817</name>
</gene>
<feature type="non-terminal residue" evidence="5">
    <location>
        <position position="1"/>
    </location>
</feature>
<accession>A0A8H8DKR1</accession>
<dbReference type="GO" id="GO:0005739">
    <property type="term" value="C:mitochondrion"/>
    <property type="evidence" value="ECO:0007669"/>
    <property type="project" value="TreeGrafter"/>
</dbReference>
<evidence type="ECO:0000256" key="3">
    <source>
        <dbReference type="ARBA" id="ARBA00023315"/>
    </source>
</evidence>
<dbReference type="AlphaFoldDB" id="A0A8H8DKR1"/>
<dbReference type="Proteomes" id="UP000673691">
    <property type="component" value="Unassembled WGS sequence"/>
</dbReference>
<dbReference type="GO" id="GO:0006635">
    <property type="term" value="P:fatty acid beta-oxidation"/>
    <property type="evidence" value="ECO:0007669"/>
    <property type="project" value="TreeGrafter"/>
</dbReference>
<proteinExistence type="inferred from homology"/>
<dbReference type="Gene3D" id="3.40.47.10">
    <property type="match status" value="2"/>
</dbReference>
<comment type="caution">
    <text evidence="5">The sequence shown here is derived from an EMBL/GenBank/DDBJ whole genome shotgun (WGS) entry which is preliminary data.</text>
</comment>
<dbReference type="SUPFAM" id="SSF53901">
    <property type="entry name" value="Thiolase-like"/>
    <property type="match status" value="1"/>
</dbReference>
<dbReference type="InterPro" id="IPR020617">
    <property type="entry name" value="Thiolase_C"/>
</dbReference>
<name>A0A8H8DKR1_9FUNG</name>
<keyword evidence="3" id="KW-0012">Acyltransferase</keyword>
<evidence type="ECO:0000259" key="4">
    <source>
        <dbReference type="Pfam" id="PF02803"/>
    </source>
</evidence>
<keyword evidence="2" id="KW-0808">Transferase</keyword>
<keyword evidence="6" id="KW-1185">Reference proteome</keyword>